<feature type="transmembrane region" description="Helical" evidence="2">
    <location>
        <begin position="162"/>
        <end position="180"/>
    </location>
</feature>
<dbReference type="PANTHER" id="PTHR37013:SF4">
    <property type="entry name" value="INTEGRAL MEMBRANE PROTEIN"/>
    <property type="match status" value="1"/>
</dbReference>
<feature type="transmembrane region" description="Helical" evidence="2">
    <location>
        <begin position="53"/>
        <end position="75"/>
    </location>
</feature>
<keyword evidence="5" id="KW-1185">Reference proteome</keyword>
<evidence type="ECO:0000256" key="1">
    <source>
        <dbReference type="SAM" id="MobiDB-lite"/>
    </source>
</evidence>
<evidence type="ECO:0000256" key="2">
    <source>
        <dbReference type="SAM" id="Phobius"/>
    </source>
</evidence>
<dbReference type="EMBL" id="JAULSW010000002">
    <property type="protein sequence ID" value="KAK3389284.1"/>
    <property type="molecule type" value="Genomic_DNA"/>
</dbReference>
<name>A0AAE0NXB4_9PEZI</name>
<dbReference type="AlphaFoldDB" id="A0AAE0NXB4"/>
<dbReference type="Proteomes" id="UP001285441">
    <property type="component" value="Unassembled WGS sequence"/>
</dbReference>
<feature type="transmembrane region" description="Helical" evidence="2">
    <location>
        <begin position="118"/>
        <end position="142"/>
    </location>
</feature>
<organism evidence="4 5">
    <name type="scientific">Podospora didyma</name>
    <dbReference type="NCBI Taxonomy" id="330526"/>
    <lineage>
        <taxon>Eukaryota</taxon>
        <taxon>Fungi</taxon>
        <taxon>Dikarya</taxon>
        <taxon>Ascomycota</taxon>
        <taxon>Pezizomycotina</taxon>
        <taxon>Sordariomycetes</taxon>
        <taxon>Sordariomycetidae</taxon>
        <taxon>Sordariales</taxon>
        <taxon>Podosporaceae</taxon>
        <taxon>Podospora</taxon>
    </lineage>
</organism>
<keyword evidence="2" id="KW-1133">Transmembrane helix</keyword>
<feature type="compositionally biased region" description="Basic and acidic residues" evidence="1">
    <location>
        <begin position="335"/>
        <end position="347"/>
    </location>
</feature>
<keyword evidence="2" id="KW-0812">Transmembrane</keyword>
<proteinExistence type="predicted"/>
<dbReference type="Pfam" id="PF24802">
    <property type="entry name" value="DUF7703"/>
    <property type="match status" value="1"/>
</dbReference>
<feature type="transmembrane region" description="Helical" evidence="2">
    <location>
        <begin position="87"/>
        <end position="106"/>
    </location>
</feature>
<reference evidence="4" key="2">
    <citation type="submission" date="2023-06" db="EMBL/GenBank/DDBJ databases">
        <authorList>
            <consortium name="Lawrence Berkeley National Laboratory"/>
            <person name="Haridas S."/>
            <person name="Hensen N."/>
            <person name="Bonometti L."/>
            <person name="Westerberg I."/>
            <person name="Brannstrom I.O."/>
            <person name="Guillou S."/>
            <person name="Cros-Aarteil S."/>
            <person name="Calhoun S."/>
            <person name="Kuo A."/>
            <person name="Mondo S."/>
            <person name="Pangilinan J."/>
            <person name="Riley R."/>
            <person name="LaButti K."/>
            <person name="Andreopoulos B."/>
            <person name="Lipzen A."/>
            <person name="Chen C."/>
            <person name="Yanf M."/>
            <person name="Daum C."/>
            <person name="Ng V."/>
            <person name="Clum A."/>
            <person name="Steindorff A."/>
            <person name="Ohm R."/>
            <person name="Martin F."/>
            <person name="Silar P."/>
            <person name="Natvig D."/>
            <person name="Lalanne C."/>
            <person name="Gautier V."/>
            <person name="Ament-velasquez S.L."/>
            <person name="Kruys A."/>
            <person name="Hutchinson M.I."/>
            <person name="Powell A.J."/>
            <person name="Barry K."/>
            <person name="Miller A.N."/>
            <person name="Grigoriev I.V."/>
            <person name="Debuchy R."/>
            <person name="Gladieux P."/>
            <person name="Thoren M.H."/>
            <person name="Johannesson H."/>
        </authorList>
    </citation>
    <scope>NUCLEOTIDE SEQUENCE</scope>
    <source>
        <strain evidence="4">CBS 232.78</strain>
    </source>
</reference>
<accession>A0AAE0NXB4</accession>
<evidence type="ECO:0000313" key="5">
    <source>
        <dbReference type="Proteomes" id="UP001285441"/>
    </source>
</evidence>
<keyword evidence="2" id="KW-0472">Membrane</keyword>
<comment type="caution">
    <text evidence="4">The sequence shown here is derived from an EMBL/GenBank/DDBJ whole genome shotgun (WGS) entry which is preliminary data.</text>
</comment>
<sequence>MADDDGHDTTGIYDLRKDLRMSMIIAAFTGISWYIGAEINTSLFILFKRRRGLYFWSAALSSWGVVLQPLFIILADYGIWTDLKGSITVVYLTWAVMVIPQSWLLFSRLHLIAYHDELLRWLKVVLLVNSVVFGVTTVVFGIVAQSVNPVQLWHINLVWDRVQLTVFFVQETGLSLLYIWHTRKYLRDSSLLSSNPNTSRGGNSNALYSSTRPISETKQVLHHLVYINILVIALDIALLGVQYADMFYLQGAFKPCVYGIKLKVEFEILNRLIEMVRRRGKGQSSSYNQSAAGTGVLGPEGGSAGDLLKGKASSAVQTQQRSLTTIGGGENNNNNHDHDIGLEHLDGVPKPGSRSQSHDSHESQVPIWEGERGHATQVYQVGRGI</sequence>
<evidence type="ECO:0000313" key="4">
    <source>
        <dbReference type="EMBL" id="KAK3389284.1"/>
    </source>
</evidence>
<gene>
    <name evidence="4" type="ORF">B0H63DRAFT_463328</name>
</gene>
<protein>
    <recommendedName>
        <fullName evidence="3">DUF7703 domain-containing protein</fullName>
    </recommendedName>
</protein>
<evidence type="ECO:0000259" key="3">
    <source>
        <dbReference type="Pfam" id="PF24802"/>
    </source>
</evidence>
<reference evidence="4" key="1">
    <citation type="journal article" date="2023" name="Mol. Phylogenet. Evol.">
        <title>Genome-scale phylogeny and comparative genomics of the fungal order Sordariales.</title>
        <authorList>
            <person name="Hensen N."/>
            <person name="Bonometti L."/>
            <person name="Westerberg I."/>
            <person name="Brannstrom I.O."/>
            <person name="Guillou S."/>
            <person name="Cros-Aarteil S."/>
            <person name="Calhoun S."/>
            <person name="Haridas S."/>
            <person name="Kuo A."/>
            <person name="Mondo S."/>
            <person name="Pangilinan J."/>
            <person name="Riley R."/>
            <person name="LaButti K."/>
            <person name="Andreopoulos B."/>
            <person name="Lipzen A."/>
            <person name="Chen C."/>
            <person name="Yan M."/>
            <person name="Daum C."/>
            <person name="Ng V."/>
            <person name="Clum A."/>
            <person name="Steindorff A."/>
            <person name="Ohm R.A."/>
            <person name="Martin F."/>
            <person name="Silar P."/>
            <person name="Natvig D.O."/>
            <person name="Lalanne C."/>
            <person name="Gautier V."/>
            <person name="Ament-Velasquez S.L."/>
            <person name="Kruys A."/>
            <person name="Hutchinson M.I."/>
            <person name="Powell A.J."/>
            <person name="Barry K."/>
            <person name="Miller A.N."/>
            <person name="Grigoriev I.V."/>
            <person name="Debuchy R."/>
            <person name="Gladieux P."/>
            <person name="Hiltunen Thoren M."/>
            <person name="Johannesson H."/>
        </authorList>
    </citation>
    <scope>NUCLEOTIDE SEQUENCE</scope>
    <source>
        <strain evidence="4">CBS 232.78</strain>
    </source>
</reference>
<feature type="transmembrane region" description="Helical" evidence="2">
    <location>
        <begin position="23"/>
        <end position="46"/>
    </location>
</feature>
<feature type="region of interest" description="Disordered" evidence="1">
    <location>
        <begin position="324"/>
        <end position="374"/>
    </location>
</feature>
<feature type="transmembrane region" description="Helical" evidence="2">
    <location>
        <begin position="224"/>
        <end position="244"/>
    </location>
</feature>
<feature type="domain" description="DUF7703" evidence="3">
    <location>
        <begin position="22"/>
        <end position="277"/>
    </location>
</feature>
<dbReference type="PANTHER" id="PTHR37013">
    <property type="entry name" value="INTEGRAL MEMBRANE PROTEIN (AFU_ORTHOLOGUE AFUA_1G05950)-RELATED"/>
    <property type="match status" value="1"/>
</dbReference>
<dbReference type="InterPro" id="IPR056120">
    <property type="entry name" value="DUF7703"/>
</dbReference>